<gene>
    <name evidence="2" type="ORF">GCM10009680_65910</name>
</gene>
<feature type="region of interest" description="Disordered" evidence="1">
    <location>
        <begin position="1"/>
        <end position="60"/>
    </location>
</feature>
<proteinExistence type="predicted"/>
<evidence type="ECO:0000313" key="2">
    <source>
        <dbReference type="EMBL" id="GAA1715401.1"/>
    </source>
</evidence>
<protein>
    <submittedName>
        <fullName evidence="2">Uncharacterized protein</fullName>
    </submittedName>
</protein>
<evidence type="ECO:0000256" key="1">
    <source>
        <dbReference type="SAM" id="MobiDB-lite"/>
    </source>
</evidence>
<dbReference type="Proteomes" id="UP001499947">
    <property type="component" value="Unassembled WGS sequence"/>
</dbReference>
<organism evidence="2 3">
    <name type="scientific">Streptomyces yatensis</name>
    <dbReference type="NCBI Taxonomy" id="155177"/>
    <lineage>
        <taxon>Bacteria</taxon>
        <taxon>Bacillati</taxon>
        <taxon>Actinomycetota</taxon>
        <taxon>Actinomycetes</taxon>
        <taxon>Kitasatosporales</taxon>
        <taxon>Streptomycetaceae</taxon>
        <taxon>Streptomyces</taxon>
        <taxon>Streptomyces violaceusniger group</taxon>
    </lineage>
</organism>
<dbReference type="EMBL" id="BAAALR010000076">
    <property type="protein sequence ID" value="GAA1715401.1"/>
    <property type="molecule type" value="Genomic_DNA"/>
</dbReference>
<accession>A0ABP4V0T6</accession>
<dbReference type="RefSeq" id="WP_211124084.1">
    <property type="nucleotide sequence ID" value="NZ_CP072941.1"/>
</dbReference>
<keyword evidence="3" id="KW-1185">Reference proteome</keyword>
<reference evidence="3" key="1">
    <citation type="journal article" date="2019" name="Int. J. Syst. Evol. Microbiol.">
        <title>The Global Catalogue of Microorganisms (GCM) 10K type strain sequencing project: providing services to taxonomists for standard genome sequencing and annotation.</title>
        <authorList>
            <consortium name="The Broad Institute Genomics Platform"/>
            <consortium name="The Broad Institute Genome Sequencing Center for Infectious Disease"/>
            <person name="Wu L."/>
            <person name="Ma J."/>
        </authorList>
    </citation>
    <scope>NUCLEOTIDE SEQUENCE [LARGE SCALE GENOMIC DNA]</scope>
    <source>
        <strain evidence="3">JCM 13244</strain>
    </source>
</reference>
<name>A0ABP4V0T6_9ACTN</name>
<feature type="compositionally biased region" description="Low complexity" evidence="1">
    <location>
        <begin position="42"/>
        <end position="60"/>
    </location>
</feature>
<evidence type="ECO:0000313" key="3">
    <source>
        <dbReference type="Proteomes" id="UP001499947"/>
    </source>
</evidence>
<comment type="caution">
    <text evidence="2">The sequence shown here is derived from an EMBL/GenBank/DDBJ whole genome shotgun (WGS) entry which is preliminary data.</text>
</comment>
<sequence length="102" mass="10445">MRTGDGPTAAHLNRGTAAHLTGIPAGASRRAGGRPDIETRCGPTTPRRAAATPGPAATAMATVRRVHRASARVRAMVGAEPGSTLARLPDIQVPGLVAYQDE</sequence>